<evidence type="ECO:0000313" key="6">
    <source>
        <dbReference type="Proteomes" id="UP000193218"/>
    </source>
</evidence>
<evidence type="ECO:0000256" key="1">
    <source>
        <dbReference type="ARBA" id="ARBA00022737"/>
    </source>
</evidence>
<keyword evidence="1" id="KW-0677">Repeat</keyword>
<dbReference type="GO" id="GO:0006368">
    <property type="term" value="P:transcription elongation by RNA polymerase II"/>
    <property type="evidence" value="ECO:0007669"/>
    <property type="project" value="TreeGrafter"/>
</dbReference>
<feature type="repeat" description="TPR" evidence="3">
    <location>
        <begin position="765"/>
        <end position="798"/>
    </location>
</feature>
<organism evidence="5 6">
    <name type="scientific">Kockovaella imperatae</name>
    <dbReference type="NCBI Taxonomy" id="4999"/>
    <lineage>
        <taxon>Eukaryota</taxon>
        <taxon>Fungi</taxon>
        <taxon>Dikarya</taxon>
        <taxon>Basidiomycota</taxon>
        <taxon>Agaricomycotina</taxon>
        <taxon>Tremellomycetes</taxon>
        <taxon>Tremellales</taxon>
        <taxon>Cuniculitremaceae</taxon>
        <taxon>Kockovaella</taxon>
    </lineage>
</organism>
<keyword evidence="6" id="KW-1185">Reference proteome</keyword>
<evidence type="ECO:0000256" key="4">
    <source>
        <dbReference type="SAM" id="MobiDB-lite"/>
    </source>
</evidence>
<accession>A0A1Y1UNN3</accession>
<dbReference type="InParanoid" id="A0A1Y1UNN3"/>
<evidence type="ECO:0008006" key="7">
    <source>
        <dbReference type="Google" id="ProtNLM"/>
    </source>
</evidence>
<dbReference type="Proteomes" id="UP000193218">
    <property type="component" value="Unassembled WGS sequence"/>
</dbReference>
<name>A0A1Y1UNN3_9TREE</name>
<dbReference type="FunCoup" id="A0A1Y1UNN3">
    <property type="interactions" value="486"/>
</dbReference>
<feature type="compositionally biased region" description="Basic and acidic residues" evidence="4">
    <location>
        <begin position="1147"/>
        <end position="1157"/>
    </location>
</feature>
<dbReference type="SMART" id="SM00028">
    <property type="entry name" value="TPR"/>
    <property type="match status" value="9"/>
</dbReference>
<protein>
    <recommendedName>
        <fullName evidence="7">RNA polymerase II-associated protein</fullName>
    </recommendedName>
</protein>
<evidence type="ECO:0000256" key="2">
    <source>
        <dbReference type="ARBA" id="ARBA00022803"/>
    </source>
</evidence>
<dbReference type="OrthoDB" id="343875at2759"/>
<dbReference type="PANTHER" id="PTHR14027">
    <property type="entry name" value="RNA POLYMERASE-ASSOCIATED PROTEIN CTR9"/>
    <property type="match status" value="1"/>
</dbReference>
<dbReference type="InterPro" id="IPR019734">
    <property type="entry name" value="TPR_rpt"/>
</dbReference>
<dbReference type="EMBL" id="NBSH01000002">
    <property type="protein sequence ID" value="ORX39629.1"/>
    <property type="molecule type" value="Genomic_DNA"/>
</dbReference>
<dbReference type="Pfam" id="PF13181">
    <property type="entry name" value="TPR_8"/>
    <property type="match status" value="1"/>
</dbReference>
<feature type="region of interest" description="Disordered" evidence="4">
    <location>
        <begin position="986"/>
        <end position="1196"/>
    </location>
</feature>
<dbReference type="RefSeq" id="XP_021873414.1">
    <property type="nucleotide sequence ID" value="XM_022014592.1"/>
</dbReference>
<dbReference type="GO" id="GO:0000993">
    <property type="term" value="F:RNA polymerase II complex binding"/>
    <property type="evidence" value="ECO:0007669"/>
    <property type="project" value="TreeGrafter"/>
</dbReference>
<dbReference type="PANTHER" id="PTHR14027:SF2">
    <property type="entry name" value="RNA POLYMERASE-ASSOCIATED PROTEIN CTR9 HOMOLOG"/>
    <property type="match status" value="1"/>
</dbReference>
<feature type="compositionally biased region" description="Basic and acidic residues" evidence="4">
    <location>
        <begin position="1042"/>
        <end position="1065"/>
    </location>
</feature>
<dbReference type="InterPro" id="IPR031101">
    <property type="entry name" value="Ctr9"/>
</dbReference>
<dbReference type="CDD" id="cd22265">
    <property type="entry name" value="UDM1_RNF168"/>
    <property type="match status" value="1"/>
</dbReference>
<evidence type="ECO:0000313" key="5">
    <source>
        <dbReference type="EMBL" id="ORX39629.1"/>
    </source>
</evidence>
<dbReference type="InterPro" id="IPR011990">
    <property type="entry name" value="TPR-like_helical_dom_sf"/>
</dbReference>
<dbReference type="SUPFAM" id="SSF48452">
    <property type="entry name" value="TPR-like"/>
    <property type="match status" value="2"/>
</dbReference>
<feature type="compositionally biased region" description="Basic and acidic residues" evidence="4">
    <location>
        <begin position="986"/>
        <end position="1010"/>
    </location>
</feature>
<feature type="repeat" description="TPR" evidence="3">
    <location>
        <begin position="523"/>
        <end position="556"/>
    </location>
</feature>
<dbReference type="AlphaFoldDB" id="A0A1Y1UNN3"/>
<comment type="caution">
    <text evidence="5">The sequence shown here is derived from an EMBL/GenBank/DDBJ whole genome shotgun (WGS) entry which is preliminary data.</text>
</comment>
<dbReference type="Pfam" id="PF13432">
    <property type="entry name" value="TPR_16"/>
    <property type="match status" value="1"/>
</dbReference>
<feature type="compositionally biased region" description="Basic residues" evidence="4">
    <location>
        <begin position="1025"/>
        <end position="1041"/>
    </location>
</feature>
<sequence>MSEAVEGAPSSGRMWTIVGQGGLQIDLDLDTIGNEDVVDVLPDLLTDYAAELKDWTKMASEHWRQGRIRKAQDLLERGILFFKGGHGRPSDPFALLNLHSMMAHLHLSMARTAPKMAFQYAKYDKVDPKTPTKEWHFKEAAANLNSADSALHASGESLDNAPSSLAMGKILLYLGRNEPKTAAVMVERLLSRQPNNVLALLVQARLQFSRRAYESAFQTYTKLITYHPNMLPDPRIGLGLCAWSLGVKDRARAAWNRALQRDPQSWVALLLLGLASLNAAREPSKSQEEKLQLETEGVGYVQRAFKLNNKSPAAALALATVSGQGGQLPLASKLAERAIQYFDIKRQTALAFAERGRLGFMAGDVIDAGPFLAAAKNEEAGLNTMAELTLGQIAIKNGNLREALNFIEQTAKRINGPGPLEYSVLHASLLAYPHPGMKDDEIARNRHLARNMLSDIHQSVTTATTDEDWARLRGIGGDVDLFLDLARLWQDESLEKATEAYQTAVSIASDQSSRDASLDLKALRSASNLGALFHLQGNTESAEKMYEETLSKIPENEGTEYEYLRTVLAYNIARAFEEKGEITLASQWYRQILAKHPEHIESKLRLAMIASSAGRMIDAQILVKECLQAEESNLTVRSVYTNLLISSGNYREALSFASQTLNYDRSDPATFCSLGWIHYTLGREAKAPAEVAGRPKQWLRSAEAYQRALDLDPNCATAAQGLAIALTEDSLLLKSANPPLEGHRVKLAGQALGVFSRIADSITDGSVNVNMGHCYFTRGDEEKAIQQYEAALNAWKGNRVPILLYLSQAWYGYATKNANFSAMSKALSYSQQAMHVLPSDRAILYNIAMILQKGAELLQNLDPSKRTLEELHVSTKQAEQAATIFRSLADDQSKALPYDRTLAEQRALYGESLLRKAPEQIARQEAYEGEFQARVEEARKARAEEQARIQAAEAQRRQEIEAKAAELAETRRRAREEALAWQEELNARQAEEETRKAAVAEKKKARKEAGDIDSADEGVEPGMKRERKKRKKSTKQSRKIRSKSEISTDEDQRARLDRDDSEREGSLTPNEGAADEKEDEEVAQKRRARDQLAKLKAKRKSVKKHEDPDEEDGGGATATRKGGKQFKSKAFIEDSDEDAAEDDEPEAPTHPEEETRNVAENGMEVDQPDPAADSADSGKGKGKGDDDGDDDDDDDE</sequence>
<feature type="compositionally biased region" description="Acidic residues" evidence="4">
    <location>
        <begin position="1133"/>
        <end position="1146"/>
    </location>
</feature>
<evidence type="ECO:0000256" key="3">
    <source>
        <dbReference type="PROSITE-ProRule" id="PRU00339"/>
    </source>
</evidence>
<keyword evidence="2 3" id="KW-0802">TPR repeat</keyword>
<dbReference type="GeneID" id="33556400"/>
<gene>
    <name evidence="5" type="ORF">BD324DRAFT_614410</name>
</gene>
<dbReference type="GO" id="GO:0006355">
    <property type="term" value="P:regulation of DNA-templated transcription"/>
    <property type="evidence" value="ECO:0007669"/>
    <property type="project" value="InterPro"/>
</dbReference>
<dbReference type="Gene3D" id="1.25.40.10">
    <property type="entry name" value="Tetratricopeptide repeat domain"/>
    <property type="match status" value="4"/>
</dbReference>
<reference evidence="5 6" key="1">
    <citation type="submission" date="2017-03" db="EMBL/GenBank/DDBJ databases">
        <title>Widespread Adenine N6-methylation of Active Genes in Fungi.</title>
        <authorList>
            <consortium name="DOE Joint Genome Institute"/>
            <person name="Mondo S.J."/>
            <person name="Dannebaum R.O."/>
            <person name="Kuo R.C."/>
            <person name="Louie K.B."/>
            <person name="Bewick A.J."/>
            <person name="Labutti K."/>
            <person name="Haridas S."/>
            <person name="Kuo A."/>
            <person name="Salamov A."/>
            <person name="Ahrendt S.R."/>
            <person name="Lau R."/>
            <person name="Bowen B.P."/>
            <person name="Lipzen A."/>
            <person name="Sullivan W."/>
            <person name="Andreopoulos W.B."/>
            <person name="Clum A."/>
            <person name="Lindquist E."/>
            <person name="Daum C."/>
            <person name="Northen T.R."/>
            <person name="Ramamoorthy G."/>
            <person name="Schmitz R.J."/>
            <person name="Gryganskyi A."/>
            <person name="Culley D."/>
            <person name="Magnuson J."/>
            <person name="James T.Y."/>
            <person name="O'Malley M.A."/>
            <person name="Stajich J.E."/>
            <person name="Spatafora J.W."/>
            <person name="Visel A."/>
            <person name="Grigoriev I.V."/>
        </authorList>
    </citation>
    <scope>NUCLEOTIDE SEQUENCE [LARGE SCALE GENOMIC DNA]</scope>
    <source>
        <strain evidence="5 6">NRRL Y-17943</strain>
    </source>
</reference>
<dbReference type="GO" id="GO:0016593">
    <property type="term" value="C:Cdc73/Paf1 complex"/>
    <property type="evidence" value="ECO:0007669"/>
    <property type="project" value="TreeGrafter"/>
</dbReference>
<dbReference type="PROSITE" id="PS50005">
    <property type="entry name" value="TPR"/>
    <property type="match status" value="2"/>
</dbReference>
<dbReference type="STRING" id="4999.A0A1Y1UNN3"/>
<feature type="compositionally biased region" description="Acidic residues" evidence="4">
    <location>
        <begin position="1186"/>
        <end position="1196"/>
    </location>
</feature>
<proteinExistence type="predicted"/>
<feature type="compositionally biased region" description="Basic and acidic residues" evidence="4">
    <location>
        <begin position="1176"/>
        <end position="1185"/>
    </location>
</feature>